<evidence type="ECO:0000256" key="5">
    <source>
        <dbReference type="ARBA" id="ARBA00023049"/>
    </source>
</evidence>
<sequence length="600" mass="69218">MSDFIKLPQREQLSVEMTWDLSKIYDDDQAFMVDFKQVKFMTENLIKLKGSLAGGASAFLKAIKLLFSLERKFDKVFVYANLKNDQDTSNQTYQGFFSQVQQLQARVAAASSWIAPELLQLSEQKLETYLQNEPELKNYQQFIKEITRLRSHVLADSEEELLAQASDVFAAPENIFETLNDTDLKFPIVKDAQGQNVELSQGTYDRLIQSSNRQVRKAAFRALYQPYRQFKNTFAKTLAAQVRLQNFSAHVHHYSNAQTAALTANQIPVTVYQQLIEQVHANLPLLQRYVALRKKILQLEQVHMYDLYTPLIEQPEKNYSYQQGQKIIEQTLQIFGEEYLSEVKQAFAQRWIDVPENRGKRSGAYSSGMYDTPAYILLNWQSDLESVYTLIHEMGHSMHSTFSAHYQPYQTSNYSIFLAEIASTTNENLLTTHLLQEQKKPAVRAYLLNHFLDGFKGTVFRQAQFAEFEQWLHTQDAAGAPLTADRISNYYFDLNQKYYGQEVAADAEIAFEWARIPHFYYDFYVYQYATGFAAATAFSQQISTNGPQKYLKFLKAGSSADPLTIIDQAGVDMKQPTYLQRAFKLFDQRLRELEGLLKES</sequence>
<dbReference type="AlphaFoldDB" id="A0A3S6QU47"/>
<keyword evidence="5 6" id="KW-0482">Metalloprotease</keyword>
<dbReference type="Gene3D" id="1.10.287.830">
    <property type="entry name" value="putative peptidase helix hairpin domain like"/>
    <property type="match status" value="1"/>
</dbReference>
<dbReference type="InterPro" id="IPR004438">
    <property type="entry name" value="Peptidase_M3B"/>
</dbReference>
<comment type="similarity">
    <text evidence="6">Belongs to the peptidase M3B family.</text>
</comment>
<dbReference type="PANTHER" id="PTHR11804">
    <property type="entry name" value="PROTEASE M3 THIMET OLIGOPEPTIDASE-RELATED"/>
    <property type="match status" value="1"/>
</dbReference>
<comment type="cofactor">
    <cofactor evidence="6">
        <name>Zn(2+)</name>
        <dbReference type="ChEBI" id="CHEBI:29105"/>
    </cofactor>
    <text evidence="6">Binds 1 zinc ion.</text>
</comment>
<dbReference type="NCBIfam" id="TIGR00181">
    <property type="entry name" value="pepF"/>
    <property type="match status" value="1"/>
</dbReference>
<dbReference type="GO" id="GO:0006518">
    <property type="term" value="P:peptide metabolic process"/>
    <property type="evidence" value="ECO:0007669"/>
    <property type="project" value="TreeGrafter"/>
</dbReference>
<dbReference type="Gene3D" id="1.20.140.70">
    <property type="entry name" value="Oligopeptidase f, N-terminal domain"/>
    <property type="match status" value="1"/>
</dbReference>
<dbReference type="GO" id="GO:0046872">
    <property type="term" value="F:metal ion binding"/>
    <property type="evidence" value="ECO:0007669"/>
    <property type="project" value="UniProtKB-UniRule"/>
</dbReference>
<keyword evidence="1 6" id="KW-0645">Protease</keyword>
<evidence type="ECO:0000259" key="8">
    <source>
        <dbReference type="Pfam" id="PF08439"/>
    </source>
</evidence>
<evidence type="ECO:0000259" key="7">
    <source>
        <dbReference type="Pfam" id="PF01432"/>
    </source>
</evidence>
<evidence type="ECO:0000313" key="9">
    <source>
        <dbReference type="EMBL" id="AUJ31568.1"/>
    </source>
</evidence>
<dbReference type="InterPro" id="IPR013647">
    <property type="entry name" value="OligopepF_N_dom"/>
</dbReference>
<feature type="domain" description="Peptidase M3A/M3B catalytic" evidence="7">
    <location>
        <begin position="207"/>
        <end position="584"/>
    </location>
</feature>
<accession>A0A3S6QU47</accession>
<evidence type="ECO:0000256" key="1">
    <source>
        <dbReference type="ARBA" id="ARBA00022670"/>
    </source>
</evidence>
<dbReference type="GO" id="GO:0004222">
    <property type="term" value="F:metalloendopeptidase activity"/>
    <property type="evidence" value="ECO:0007669"/>
    <property type="project" value="UniProtKB-UniRule"/>
</dbReference>
<gene>
    <name evidence="9" type="ORF">BSQ50_02745</name>
</gene>
<comment type="function">
    <text evidence="6">Has oligopeptidase activity and degrades a variety of small bioactive peptides.</text>
</comment>
<reference evidence="9 10" key="1">
    <citation type="submission" date="2016-11" db="EMBL/GenBank/DDBJ databases">
        <title>Interaction between Lactobacillus species and yeast in water kefir.</title>
        <authorList>
            <person name="Behr J."/>
            <person name="Xu D."/>
            <person name="Vogel R.F."/>
        </authorList>
    </citation>
    <scope>NUCLEOTIDE SEQUENCE [LARGE SCALE GENOMIC DNA]</scope>
    <source>
        <strain evidence="9 10">TMW 1.1827</strain>
    </source>
</reference>
<keyword evidence="4 6" id="KW-0862">Zinc</keyword>
<keyword evidence="3 6" id="KW-0378">Hydrolase</keyword>
<feature type="domain" description="Oligopeptidase F N-terminal" evidence="8">
    <location>
        <begin position="117"/>
        <end position="186"/>
    </location>
</feature>
<organism evidence="9 10">
    <name type="scientific">Liquorilactobacillus nagelii</name>
    <dbReference type="NCBI Taxonomy" id="82688"/>
    <lineage>
        <taxon>Bacteria</taxon>
        <taxon>Bacillati</taxon>
        <taxon>Bacillota</taxon>
        <taxon>Bacilli</taxon>
        <taxon>Lactobacillales</taxon>
        <taxon>Lactobacillaceae</taxon>
        <taxon>Liquorilactobacillus</taxon>
    </lineage>
</organism>
<dbReference type="EMBL" id="CP018180">
    <property type="protein sequence ID" value="AUJ31568.1"/>
    <property type="molecule type" value="Genomic_DNA"/>
</dbReference>
<evidence type="ECO:0000256" key="2">
    <source>
        <dbReference type="ARBA" id="ARBA00022723"/>
    </source>
</evidence>
<dbReference type="CDD" id="cd09608">
    <property type="entry name" value="M3B_PepF"/>
    <property type="match status" value="1"/>
</dbReference>
<dbReference type="KEGG" id="lng:BSQ50_02745"/>
<dbReference type="InterPro" id="IPR045090">
    <property type="entry name" value="Pept_M3A_M3B"/>
</dbReference>
<dbReference type="Proteomes" id="UP000324497">
    <property type="component" value="Chromosome"/>
</dbReference>
<keyword evidence="10" id="KW-1185">Reference proteome</keyword>
<dbReference type="EC" id="3.4.24.-" evidence="6"/>
<dbReference type="RefSeq" id="WP_148126324.1">
    <property type="nucleotide sequence ID" value="NZ_CP018180.1"/>
</dbReference>
<proteinExistence type="inferred from homology"/>
<dbReference type="GO" id="GO:0006508">
    <property type="term" value="P:proteolysis"/>
    <property type="evidence" value="ECO:0007669"/>
    <property type="project" value="UniProtKB-KW"/>
</dbReference>
<dbReference type="SUPFAM" id="SSF55486">
    <property type="entry name" value="Metalloproteases ('zincins'), catalytic domain"/>
    <property type="match status" value="1"/>
</dbReference>
<protein>
    <recommendedName>
        <fullName evidence="6">Oligopeptidase F</fullName>
        <ecNumber evidence="6">3.4.24.-</ecNumber>
    </recommendedName>
</protein>
<dbReference type="InterPro" id="IPR001567">
    <property type="entry name" value="Pept_M3A_M3B_dom"/>
</dbReference>
<keyword evidence="2 6" id="KW-0479">Metal-binding</keyword>
<evidence type="ECO:0000256" key="3">
    <source>
        <dbReference type="ARBA" id="ARBA00022801"/>
    </source>
</evidence>
<dbReference type="PANTHER" id="PTHR11804:SF84">
    <property type="entry name" value="SACCHAROLYSIN"/>
    <property type="match status" value="1"/>
</dbReference>
<dbReference type="Pfam" id="PF01432">
    <property type="entry name" value="Peptidase_M3"/>
    <property type="match status" value="1"/>
</dbReference>
<name>A0A3S6QU47_9LACO</name>
<dbReference type="Gene3D" id="1.10.1370.20">
    <property type="entry name" value="Oligoendopeptidase f, C-terminal domain"/>
    <property type="match status" value="1"/>
</dbReference>
<evidence type="ECO:0000313" key="10">
    <source>
        <dbReference type="Proteomes" id="UP000324497"/>
    </source>
</evidence>
<evidence type="ECO:0000256" key="6">
    <source>
        <dbReference type="RuleBase" id="RU368091"/>
    </source>
</evidence>
<dbReference type="Pfam" id="PF08439">
    <property type="entry name" value="Peptidase_M3_N"/>
    <property type="match status" value="1"/>
</dbReference>
<dbReference type="InterPro" id="IPR042088">
    <property type="entry name" value="OligoPept_F_C"/>
</dbReference>
<evidence type="ECO:0000256" key="4">
    <source>
        <dbReference type="ARBA" id="ARBA00022833"/>
    </source>
</evidence>